<evidence type="ECO:0000313" key="4">
    <source>
        <dbReference type="Proteomes" id="UP000615613"/>
    </source>
</evidence>
<accession>A0A8H9YQH4</accession>
<keyword evidence="4" id="KW-1185">Reference proteome</keyword>
<dbReference type="AlphaFoldDB" id="A0A8H9YQH4"/>
<dbReference type="EMBL" id="JABWQF010000006">
    <property type="protein sequence ID" value="MBC3292180.1"/>
    <property type="molecule type" value="Genomic_DNA"/>
</dbReference>
<feature type="region of interest" description="Disordered" evidence="1">
    <location>
        <begin position="116"/>
        <end position="135"/>
    </location>
</feature>
<dbReference type="KEGG" id="ptrt:HU722_0025255"/>
<dbReference type="EMBL" id="CP077084">
    <property type="protein sequence ID" value="QXH83242.1"/>
    <property type="molecule type" value="Genomic_DNA"/>
</dbReference>
<evidence type="ECO:0000256" key="1">
    <source>
        <dbReference type="SAM" id="MobiDB-lite"/>
    </source>
</evidence>
<sequence>MSEVIEAPESEVGEVLPQEQFLGWAVHYWFNPDGTPHGIKNWVGITSMDVITDGVVFLPADQGPPGDPVYPPPTEADILASQSAVLAGLKQESNAQKTALTERISELQDAIDAKEDPDREEVWATPGEEAELPTRKSQLKKWKDYGILLGRVTGQSGWPQEAAWPDKPSGGMDVSSSVSESA</sequence>
<evidence type="ECO:0000313" key="3">
    <source>
        <dbReference type="EMBL" id="QXH83242.1"/>
    </source>
</evidence>
<feature type="region of interest" description="Disordered" evidence="1">
    <location>
        <begin position="156"/>
        <end position="182"/>
    </location>
</feature>
<gene>
    <name evidence="3" type="ORF">HU722_0025255</name>
    <name evidence="2" type="ORF">HU722_11685</name>
</gene>
<dbReference type="RefSeq" id="WP_186753103.1">
    <property type="nucleotide sequence ID" value="NZ_CP077084.1"/>
</dbReference>
<evidence type="ECO:0000313" key="2">
    <source>
        <dbReference type="EMBL" id="MBC3292180.1"/>
    </source>
</evidence>
<dbReference type="Proteomes" id="UP000615613">
    <property type="component" value="Chromosome"/>
</dbReference>
<proteinExistence type="predicted"/>
<reference evidence="3" key="2">
    <citation type="submission" date="2021-06" db="EMBL/GenBank/DDBJ databases">
        <title>Updating the genus Pseudomonas: Description of 43 new species and partition of the Pseudomonas putida group.</title>
        <authorList>
            <person name="Girard L."/>
            <person name="Lood C."/>
            <person name="Vandamme P."/>
            <person name="Rokni-Zadeh H."/>
            <person name="van Noort V."/>
            <person name="Hofte M."/>
            <person name="Lavigne R."/>
            <person name="De Mot R."/>
        </authorList>
    </citation>
    <scope>NUCLEOTIDE SEQUENCE</scope>
    <source>
        <strain evidence="3">SWRI145</strain>
    </source>
</reference>
<organism evidence="2">
    <name type="scientific">Pseudomonas tritici</name>
    <dbReference type="NCBI Taxonomy" id="2745518"/>
    <lineage>
        <taxon>Bacteria</taxon>
        <taxon>Pseudomonadati</taxon>
        <taxon>Pseudomonadota</taxon>
        <taxon>Gammaproteobacteria</taxon>
        <taxon>Pseudomonadales</taxon>
        <taxon>Pseudomonadaceae</taxon>
        <taxon>Pseudomonas</taxon>
    </lineage>
</organism>
<protein>
    <submittedName>
        <fullName evidence="3">Tail fiber assembly protein</fullName>
    </submittedName>
</protein>
<reference evidence="2" key="1">
    <citation type="journal article" date="2020" name="Microorganisms">
        <title>Reliable Identification of Environmental Pseudomonas Isolates Using the rpoD Gene.</title>
        <authorList>
            <consortium name="The Broad Institute Genome Sequencing Platform"/>
            <person name="Girard L."/>
            <person name="Lood C."/>
            <person name="Rokni-Zadeh H."/>
            <person name="van Noort V."/>
            <person name="Lavigne R."/>
            <person name="De Mot R."/>
        </authorList>
    </citation>
    <scope>NUCLEOTIDE SEQUENCE [LARGE SCALE GENOMIC DNA]</scope>
    <source>
        <strain evidence="2">SWRI145</strain>
    </source>
</reference>
<name>A0A8H9YQH4_9PSED</name>